<comment type="caution">
    <text evidence="4">The sequence shown here is derived from an EMBL/GenBank/DDBJ whole genome shotgun (WGS) entry which is preliminary data.</text>
</comment>
<dbReference type="STRING" id="231916.A0A409Y244"/>
<accession>A0A409Y244</accession>
<dbReference type="InterPro" id="IPR000757">
    <property type="entry name" value="Beta-glucanase-like"/>
</dbReference>
<dbReference type="Gene3D" id="2.60.120.200">
    <property type="match status" value="1"/>
</dbReference>
<name>A0A409Y244_9AGAR</name>
<evidence type="ECO:0000313" key="4">
    <source>
        <dbReference type="EMBL" id="PPQ97114.1"/>
    </source>
</evidence>
<feature type="region of interest" description="Disordered" evidence="2">
    <location>
        <begin position="1"/>
        <end position="59"/>
    </location>
</feature>
<dbReference type="InParanoid" id="A0A409Y244"/>
<dbReference type="SUPFAM" id="SSF49899">
    <property type="entry name" value="Concanavalin A-like lectins/glucanases"/>
    <property type="match status" value="1"/>
</dbReference>
<reference evidence="4 5" key="1">
    <citation type="journal article" date="2018" name="Evol. Lett.">
        <title>Horizontal gene cluster transfer increased hallucinogenic mushroom diversity.</title>
        <authorList>
            <person name="Reynolds H.T."/>
            <person name="Vijayakumar V."/>
            <person name="Gluck-Thaler E."/>
            <person name="Korotkin H.B."/>
            <person name="Matheny P.B."/>
            <person name="Slot J.C."/>
        </authorList>
    </citation>
    <scope>NUCLEOTIDE SEQUENCE [LARGE SCALE GENOMIC DNA]</scope>
    <source>
        <strain evidence="4 5">SRW20</strain>
    </source>
</reference>
<dbReference type="GO" id="GO:0004553">
    <property type="term" value="F:hydrolase activity, hydrolyzing O-glycosyl compounds"/>
    <property type="evidence" value="ECO:0007669"/>
    <property type="project" value="InterPro"/>
</dbReference>
<feature type="compositionally biased region" description="Polar residues" evidence="2">
    <location>
        <begin position="46"/>
        <end position="59"/>
    </location>
</feature>
<proteinExistence type="inferred from homology"/>
<dbReference type="AlphaFoldDB" id="A0A409Y244"/>
<comment type="similarity">
    <text evidence="1">Belongs to the glycosyl hydrolase 16 family.</text>
</comment>
<sequence>MPVPPLNLSADEKLKPPQRKFALGEGASDGDHEINRTSHHSRTTSVSFTESPPITPRSITFNNAVTPFTPVTNQAYYTPEQTPGTTPNIHQEGNAFPFPDITSSSSSIPRTGSGFNSVSTSVADLNRNAQAFYGQRPQTGDSYSPGSRPMSARSREAFASPRARPTTMYSTVQPSITKVQRERPKSTMLAATTSLQKPWLRARDPYQRISYFVTYAFMFLGVALGAVRCYFGWFDVPILSGNLCPVLIEDFDSETGVFGDNGKFFREVDMSGFGNGEFEMTTNSDNNSYVKNGMLYITPTLTADVIGENSVVQNGYVYNISGCTYNITQGVTYTSPIQVPTNRSAIGADQPFDADAYARACSAVANSTTGSIINPVMSARISTRKTASIKYGRIEVRAKIPTGDWMWPAIWMLPVDNSYGPWPISGEIDIMEARGNGPSYPKQGTNYVRGSLNWGPVTWLNAVSKTFGWWNLRRGSYDEDFHTYVLEWDKDFMRISVDTRLHHLVELKFNIPFFKRGDFPGVVQNGSEAVILENPWKNGTNAAPFDQPFYLIMNVGIGGTNGWFPDGREKPWLDESATAMGDFWGKRNQWLPTWSMTDPEKRSLVVDYVKMWQQC</sequence>
<dbReference type="Pfam" id="PF00722">
    <property type="entry name" value="Glyco_hydro_16"/>
    <property type="match status" value="1"/>
</dbReference>
<dbReference type="EMBL" id="NHYE01001289">
    <property type="protein sequence ID" value="PPQ97114.1"/>
    <property type="molecule type" value="Genomic_DNA"/>
</dbReference>
<dbReference type="Proteomes" id="UP000284706">
    <property type="component" value="Unassembled WGS sequence"/>
</dbReference>
<evidence type="ECO:0000256" key="2">
    <source>
        <dbReference type="SAM" id="MobiDB-lite"/>
    </source>
</evidence>
<gene>
    <name evidence="4" type="ORF">CVT26_000596</name>
</gene>
<feature type="domain" description="GH16" evidence="3">
    <location>
        <begin position="326"/>
        <end position="615"/>
    </location>
</feature>
<evidence type="ECO:0000313" key="5">
    <source>
        <dbReference type="Proteomes" id="UP000284706"/>
    </source>
</evidence>
<keyword evidence="5" id="KW-1185">Reference proteome</keyword>
<dbReference type="GO" id="GO:0005975">
    <property type="term" value="P:carbohydrate metabolic process"/>
    <property type="evidence" value="ECO:0007669"/>
    <property type="project" value="InterPro"/>
</dbReference>
<organism evidence="4 5">
    <name type="scientific">Gymnopilus dilepis</name>
    <dbReference type="NCBI Taxonomy" id="231916"/>
    <lineage>
        <taxon>Eukaryota</taxon>
        <taxon>Fungi</taxon>
        <taxon>Dikarya</taxon>
        <taxon>Basidiomycota</taxon>
        <taxon>Agaricomycotina</taxon>
        <taxon>Agaricomycetes</taxon>
        <taxon>Agaricomycetidae</taxon>
        <taxon>Agaricales</taxon>
        <taxon>Agaricineae</taxon>
        <taxon>Hymenogastraceae</taxon>
        <taxon>Gymnopilus</taxon>
    </lineage>
</organism>
<protein>
    <recommendedName>
        <fullName evidence="3">GH16 domain-containing protein</fullName>
    </recommendedName>
</protein>
<dbReference type="PROSITE" id="PS51762">
    <property type="entry name" value="GH16_2"/>
    <property type="match status" value="1"/>
</dbReference>
<dbReference type="InterPro" id="IPR013320">
    <property type="entry name" value="ConA-like_dom_sf"/>
</dbReference>
<dbReference type="InterPro" id="IPR050546">
    <property type="entry name" value="Glycosyl_Hydrlase_16"/>
</dbReference>
<dbReference type="PANTHER" id="PTHR10963">
    <property type="entry name" value="GLYCOSYL HYDROLASE-RELATED"/>
    <property type="match status" value="1"/>
</dbReference>
<dbReference type="OrthoDB" id="4781at2759"/>
<evidence type="ECO:0000256" key="1">
    <source>
        <dbReference type="ARBA" id="ARBA00006865"/>
    </source>
</evidence>
<dbReference type="PANTHER" id="PTHR10963:SF55">
    <property type="entry name" value="GLYCOSIDE HYDROLASE FAMILY 16 PROTEIN"/>
    <property type="match status" value="1"/>
</dbReference>
<evidence type="ECO:0000259" key="3">
    <source>
        <dbReference type="PROSITE" id="PS51762"/>
    </source>
</evidence>